<reference evidence="8" key="2">
    <citation type="submission" date="2023-06" db="EMBL/GenBank/DDBJ databases">
        <title>Long-read-based genome assembly of the green algal bacterivore Cymbomonas tetramitiformis.</title>
        <authorList>
            <person name="Gyaltshen Y."/>
            <person name="Rozenberg A."/>
            <person name="Paasch A."/>
            <person name="Burns J.A."/>
            <person name="Warring S."/>
            <person name="Larson R."/>
            <person name="Maurer-Alcala X."/>
            <person name="Dacks J."/>
            <person name="Kim E."/>
        </authorList>
    </citation>
    <scope>NUCLEOTIDE SEQUENCE</scope>
    <source>
        <strain evidence="8">PLY_AMNH</strain>
    </source>
</reference>
<feature type="domain" description="Spindle assembly abnormal protein 6 N-terminal" evidence="7">
    <location>
        <begin position="32"/>
        <end position="163"/>
    </location>
</feature>
<dbReference type="PANTHER" id="PTHR44281:SF2">
    <property type="entry name" value="SPINDLE ASSEMBLY ABNORMAL PROTEIN 6 HOMOLOG"/>
    <property type="match status" value="1"/>
</dbReference>
<name>A0AAE0BM96_9CHLO</name>
<feature type="region of interest" description="Disordered" evidence="6">
    <location>
        <begin position="524"/>
        <end position="634"/>
    </location>
</feature>
<accession>A0AAE0BM96</accession>
<evidence type="ECO:0000256" key="3">
    <source>
        <dbReference type="ARBA" id="ARBA00023054"/>
    </source>
</evidence>
<organism evidence="8 10">
    <name type="scientific">Cymbomonas tetramitiformis</name>
    <dbReference type="NCBI Taxonomy" id="36881"/>
    <lineage>
        <taxon>Eukaryota</taxon>
        <taxon>Viridiplantae</taxon>
        <taxon>Chlorophyta</taxon>
        <taxon>Pyramimonadophyceae</taxon>
        <taxon>Pyramimonadales</taxon>
        <taxon>Pyramimonadaceae</taxon>
        <taxon>Cymbomonas</taxon>
    </lineage>
</organism>
<keyword evidence="4" id="KW-0206">Cytoskeleton</keyword>
<evidence type="ECO:0000256" key="5">
    <source>
        <dbReference type="ARBA" id="ARBA00023306"/>
    </source>
</evidence>
<keyword evidence="10" id="KW-1185">Reference proteome</keyword>
<evidence type="ECO:0000259" key="7">
    <source>
        <dbReference type="Pfam" id="PF16531"/>
    </source>
</evidence>
<dbReference type="EMBL" id="LGRX02034300">
    <property type="protein sequence ID" value="KAK3238212.1"/>
    <property type="molecule type" value="Genomic_DNA"/>
</dbReference>
<feature type="compositionally biased region" description="Polar residues" evidence="6">
    <location>
        <begin position="615"/>
        <end position="634"/>
    </location>
</feature>
<keyword evidence="2" id="KW-0963">Cytoplasm</keyword>
<dbReference type="PANTHER" id="PTHR44281">
    <property type="entry name" value="SPINDLE ASSEMBLY ABNORMAL PROTEIN 6 HOMOLOG"/>
    <property type="match status" value="1"/>
</dbReference>
<feature type="compositionally biased region" description="Polar residues" evidence="6">
    <location>
        <begin position="380"/>
        <end position="389"/>
    </location>
</feature>
<feature type="region of interest" description="Disordered" evidence="6">
    <location>
        <begin position="379"/>
        <end position="398"/>
    </location>
</feature>
<proteinExistence type="predicted"/>
<dbReference type="Pfam" id="PF16531">
    <property type="entry name" value="SAS-6_N"/>
    <property type="match status" value="1"/>
</dbReference>
<gene>
    <name evidence="9" type="ORF">CYMTET_27296</name>
    <name evidence="8" type="ORF">CYMTET_51764</name>
</gene>
<sequence length="634" mass="70589">MTLSTSLAFDGLAGSPGDNPWRSFQPEPASTLYENSVFVKTQRADREEVNEELVVRISLGVNKQEHHTKNLKVQITSEEDPFFLHTLEVGEEDFQNLKVEQSILVDFATFPSELIGLLDSCRDAYDEESPKFRAVLRIDAGQSVFSILEVNQFKHLTHIALQFRPGNDVSIKQYLAARLFEVKAERESLRTNLGSTKEELAVTKLNEEQLSEALADQREANSRVVGDMRNSQAALLNDAKKKALEELEETSQRYESERLASENRHKDHATALEQRNAELDLQVRTLMDQKYTLDSKVSELSAKLGTANGELSAAKEELERLRKDNLRMDSDVHERDKGLTQHQIELSGLKQQVTDKDELLKTLRQQLEAAEKHKAALEQSWQETRSASNRAEERVTAVSSEVKKGNQIIERLQSELRSAKAKSKLKAAVIAQQENLSNERQSTVDKLTRELGSKRLDADSLQEENVNLKTRVEDQKKKLEESQALLQSNQQMIQWLNQQVNEAQLGTMGSGSRYSFRPSINPLPLQARSAAGTPTVGGPTPSSSSRPFTAPEASRIGQIPTSVGAKSTGYSSYRSDASTVPLTSSKESNLEPVSYRVKGPHTGTYSAVPSKYGSGENSSNGMNRIGSMSDTLKV</sequence>
<evidence type="ECO:0000313" key="8">
    <source>
        <dbReference type="EMBL" id="KAK3238212.1"/>
    </source>
</evidence>
<feature type="compositionally biased region" description="Polar residues" evidence="6">
    <location>
        <begin position="559"/>
        <end position="587"/>
    </location>
</feature>
<dbReference type="Gene3D" id="2.170.210.20">
    <property type="entry name" value="Spindle assembly abnormal protein 6, N-terminal domain"/>
    <property type="match status" value="1"/>
</dbReference>
<dbReference type="Gene3D" id="1.10.287.1490">
    <property type="match status" value="1"/>
</dbReference>
<keyword evidence="3" id="KW-0175">Coiled coil</keyword>
<dbReference type="InterPro" id="IPR038558">
    <property type="entry name" value="SAS-6_N_sf"/>
</dbReference>
<dbReference type="Proteomes" id="UP001190700">
    <property type="component" value="Unassembled WGS sequence"/>
</dbReference>
<evidence type="ECO:0000256" key="1">
    <source>
        <dbReference type="ARBA" id="ARBA00004300"/>
    </source>
</evidence>
<comment type="caution">
    <text evidence="8">The sequence shown here is derived from an EMBL/GenBank/DDBJ whole genome shotgun (WGS) entry which is preliminary data.</text>
</comment>
<dbReference type="InterPro" id="IPR032396">
    <property type="entry name" value="SAS-6_N"/>
</dbReference>
<evidence type="ECO:0000313" key="10">
    <source>
        <dbReference type="Proteomes" id="UP001190700"/>
    </source>
</evidence>
<dbReference type="EMBL" id="LGRX02014925">
    <property type="protein sequence ID" value="KAK3263932.1"/>
    <property type="molecule type" value="Genomic_DNA"/>
</dbReference>
<feature type="compositionally biased region" description="Low complexity" evidence="6">
    <location>
        <begin position="529"/>
        <end position="551"/>
    </location>
</feature>
<evidence type="ECO:0000256" key="4">
    <source>
        <dbReference type="ARBA" id="ARBA00023212"/>
    </source>
</evidence>
<reference evidence="8 10" key="1">
    <citation type="journal article" date="2015" name="Genome Biol. Evol.">
        <title>Comparative Genomics of a Bacterivorous Green Alga Reveals Evolutionary Causalities and Consequences of Phago-Mixotrophic Mode of Nutrition.</title>
        <authorList>
            <person name="Burns J.A."/>
            <person name="Paasch A."/>
            <person name="Narechania A."/>
            <person name="Kim E."/>
        </authorList>
    </citation>
    <scope>NUCLEOTIDE SEQUENCE [LARGE SCALE GENOMIC DNA]</scope>
    <source>
        <strain evidence="8">PLY_AMNH</strain>
    </source>
</reference>
<protein>
    <recommendedName>
        <fullName evidence="7">Spindle assembly abnormal protein 6 N-terminal domain-containing protein</fullName>
    </recommendedName>
</protein>
<evidence type="ECO:0000313" key="9">
    <source>
        <dbReference type="EMBL" id="KAK3263932.1"/>
    </source>
</evidence>
<dbReference type="AlphaFoldDB" id="A0AAE0BM96"/>
<evidence type="ECO:0000256" key="2">
    <source>
        <dbReference type="ARBA" id="ARBA00022490"/>
    </source>
</evidence>
<evidence type="ECO:0000256" key="6">
    <source>
        <dbReference type="SAM" id="MobiDB-lite"/>
    </source>
</evidence>
<comment type="subcellular location">
    <subcellularLocation>
        <location evidence="1">Cytoplasm</location>
        <location evidence="1">Cytoskeleton</location>
        <location evidence="1">Microtubule organizing center</location>
        <location evidence="1">Centrosome</location>
    </subcellularLocation>
</comment>
<dbReference type="CDD" id="cd10142">
    <property type="entry name" value="HD_SAS6_N"/>
    <property type="match status" value="1"/>
</dbReference>
<keyword evidence="5" id="KW-0131">Cell cycle</keyword>